<evidence type="ECO:0000313" key="2">
    <source>
        <dbReference type="Proteomes" id="UP000030665"/>
    </source>
</evidence>
<dbReference type="EMBL" id="HG807369">
    <property type="protein sequence ID" value="CDW60756.1"/>
    <property type="molecule type" value="Genomic_DNA"/>
</dbReference>
<evidence type="ECO:0000313" key="1">
    <source>
        <dbReference type="EMBL" id="CDW60756.1"/>
    </source>
</evidence>
<gene>
    <name evidence="1" type="ORF">TTRE_0000914901</name>
</gene>
<protein>
    <submittedName>
        <fullName evidence="1">Uncharacterized protein</fullName>
    </submittedName>
</protein>
<reference evidence="1" key="1">
    <citation type="submission" date="2014-01" db="EMBL/GenBank/DDBJ databases">
        <authorList>
            <person name="Aslett M."/>
        </authorList>
    </citation>
    <scope>NUCLEOTIDE SEQUENCE</scope>
</reference>
<name>A0A077ZK98_TRITR</name>
<keyword evidence="2" id="KW-1185">Reference proteome</keyword>
<organism evidence="1 2">
    <name type="scientific">Trichuris trichiura</name>
    <name type="common">Whipworm</name>
    <name type="synonym">Trichocephalus trichiurus</name>
    <dbReference type="NCBI Taxonomy" id="36087"/>
    <lineage>
        <taxon>Eukaryota</taxon>
        <taxon>Metazoa</taxon>
        <taxon>Ecdysozoa</taxon>
        <taxon>Nematoda</taxon>
        <taxon>Enoplea</taxon>
        <taxon>Dorylaimia</taxon>
        <taxon>Trichinellida</taxon>
        <taxon>Trichuridae</taxon>
        <taxon>Trichuris</taxon>
    </lineage>
</organism>
<sequence length="133" mass="14529">MHALQIELSDTDYQHLKSLEANGIDMSFLDNMTNSKLIKSVVHLQNARLSQPPPITITNVADPGEQELRVAGQLFSNLSALISQSPPGSIIGPKTAVLEKPRSDGDSHSLTEATTEADEYDMNVLREFLQVDA</sequence>
<dbReference type="Proteomes" id="UP000030665">
    <property type="component" value="Unassembled WGS sequence"/>
</dbReference>
<dbReference type="AlphaFoldDB" id="A0A077ZK98"/>
<reference evidence="1" key="2">
    <citation type="submission" date="2014-03" db="EMBL/GenBank/DDBJ databases">
        <title>The whipworm genome and dual-species transcriptomics of an intimate host-pathogen interaction.</title>
        <authorList>
            <person name="Foth B.J."/>
            <person name="Tsai I.J."/>
            <person name="Reid A.J."/>
            <person name="Bancroft A.J."/>
            <person name="Nichol S."/>
            <person name="Tracey A."/>
            <person name="Holroyd N."/>
            <person name="Cotton J.A."/>
            <person name="Stanley E.J."/>
            <person name="Zarowiecki M."/>
            <person name="Liu J.Z."/>
            <person name="Huckvale T."/>
            <person name="Cooper P.J."/>
            <person name="Grencis R.K."/>
            <person name="Berriman M."/>
        </authorList>
    </citation>
    <scope>NUCLEOTIDE SEQUENCE [LARGE SCALE GENOMIC DNA]</scope>
</reference>
<accession>A0A077ZK98</accession>
<proteinExistence type="predicted"/>
<dbReference type="OrthoDB" id="21648at2759"/>